<dbReference type="EMBL" id="BMQO01000001">
    <property type="protein sequence ID" value="GGS15192.1"/>
    <property type="molecule type" value="Genomic_DNA"/>
</dbReference>
<feature type="transmembrane region" description="Helical" evidence="1">
    <location>
        <begin position="22"/>
        <end position="41"/>
    </location>
</feature>
<organism evidence="2 3">
    <name type="scientific">Deinococcus knuensis</name>
    <dbReference type="NCBI Taxonomy" id="1837380"/>
    <lineage>
        <taxon>Bacteria</taxon>
        <taxon>Thermotogati</taxon>
        <taxon>Deinococcota</taxon>
        <taxon>Deinococci</taxon>
        <taxon>Deinococcales</taxon>
        <taxon>Deinococcaceae</taxon>
        <taxon>Deinococcus</taxon>
    </lineage>
</organism>
<reference evidence="3" key="1">
    <citation type="journal article" date="2019" name="Int. J. Syst. Evol. Microbiol.">
        <title>The Global Catalogue of Microorganisms (GCM) 10K type strain sequencing project: providing services to taxonomists for standard genome sequencing and annotation.</title>
        <authorList>
            <consortium name="The Broad Institute Genomics Platform"/>
            <consortium name="The Broad Institute Genome Sequencing Center for Infectious Disease"/>
            <person name="Wu L."/>
            <person name="Ma J."/>
        </authorList>
    </citation>
    <scope>NUCLEOTIDE SEQUENCE [LARGE SCALE GENOMIC DNA]</scope>
    <source>
        <strain evidence="3">JCM 31406</strain>
    </source>
</reference>
<keyword evidence="3" id="KW-1185">Reference proteome</keyword>
<accession>A0ABQ2SAR3</accession>
<proteinExistence type="predicted"/>
<dbReference type="Proteomes" id="UP000620633">
    <property type="component" value="Unassembled WGS sequence"/>
</dbReference>
<sequence length="101" mass="10669">MPPTHPAAPATLAGPDARATRLALTGVIVTVTIWGGNVVLLKTLLSHLNAESINTGRFLLASAVLSTLKLTLRDSGKAPESLHSRFNVLPLLRAPRGLSKR</sequence>
<evidence type="ECO:0000256" key="1">
    <source>
        <dbReference type="SAM" id="Phobius"/>
    </source>
</evidence>
<evidence type="ECO:0000313" key="3">
    <source>
        <dbReference type="Proteomes" id="UP000620633"/>
    </source>
</evidence>
<evidence type="ECO:0000313" key="2">
    <source>
        <dbReference type="EMBL" id="GGS15192.1"/>
    </source>
</evidence>
<gene>
    <name evidence="2" type="ORF">GCM10008961_03170</name>
</gene>
<name>A0ABQ2SAR3_9DEIO</name>
<protein>
    <recommendedName>
        <fullName evidence="4">EamA domain-containing protein</fullName>
    </recommendedName>
</protein>
<dbReference type="RefSeq" id="WP_189098447.1">
    <property type="nucleotide sequence ID" value="NZ_BMQO01000001.1"/>
</dbReference>
<comment type="caution">
    <text evidence="2">The sequence shown here is derived from an EMBL/GenBank/DDBJ whole genome shotgun (WGS) entry which is preliminary data.</text>
</comment>
<keyword evidence="1" id="KW-0812">Transmembrane</keyword>
<keyword evidence="1" id="KW-0472">Membrane</keyword>
<evidence type="ECO:0008006" key="4">
    <source>
        <dbReference type="Google" id="ProtNLM"/>
    </source>
</evidence>
<keyword evidence="1" id="KW-1133">Transmembrane helix</keyword>